<evidence type="ECO:0000313" key="2">
    <source>
        <dbReference type="Proteomes" id="UP000003295"/>
    </source>
</evidence>
<protein>
    <submittedName>
        <fullName evidence="1">Uncharacterized protein</fullName>
    </submittedName>
</protein>
<dbReference type="EMBL" id="ABXH02000015">
    <property type="protein sequence ID" value="EEP44410.1"/>
    <property type="molecule type" value="Genomic_DNA"/>
</dbReference>
<evidence type="ECO:0000313" key="1">
    <source>
        <dbReference type="EMBL" id="EEP44410.1"/>
    </source>
</evidence>
<comment type="caution">
    <text evidence="1">The sequence shown here is derived from an EMBL/GenBank/DDBJ whole genome shotgun (WGS) entry which is preliminary data.</text>
</comment>
<dbReference type="HOGENOM" id="CLU_3166811_0_0_11"/>
<organism evidence="1 2">
    <name type="scientific">Collinsella intestinalis DSM 13280</name>
    <dbReference type="NCBI Taxonomy" id="521003"/>
    <lineage>
        <taxon>Bacteria</taxon>
        <taxon>Bacillati</taxon>
        <taxon>Actinomycetota</taxon>
        <taxon>Coriobacteriia</taxon>
        <taxon>Coriobacteriales</taxon>
        <taxon>Coriobacteriaceae</taxon>
        <taxon>Collinsella</taxon>
    </lineage>
</organism>
<gene>
    <name evidence="1" type="ORF">COLINT_02766</name>
</gene>
<name>C4F9N2_9ACTN</name>
<proteinExistence type="predicted"/>
<reference evidence="1 2" key="1">
    <citation type="submission" date="2009-04" db="EMBL/GenBank/DDBJ databases">
        <authorList>
            <person name="Weinstock G."/>
            <person name="Sodergren E."/>
            <person name="Clifton S."/>
            <person name="Fulton L."/>
            <person name="Fulton B."/>
            <person name="Courtney L."/>
            <person name="Fronick C."/>
            <person name="Harrison M."/>
            <person name="Strong C."/>
            <person name="Farmer C."/>
            <person name="Delahaunty K."/>
            <person name="Markovic C."/>
            <person name="Hall O."/>
            <person name="Minx P."/>
            <person name="Tomlinson C."/>
            <person name="Mitreva M."/>
            <person name="Nelson J."/>
            <person name="Hou S."/>
            <person name="Wollam A."/>
            <person name="Pepin K.H."/>
            <person name="Johnson M."/>
            <person name="Bhonagiri V."/>
            <person name="Nash W.E."/>
            <person name="Warren W."/>
            <person name="Chinwalla A."/>
            <person name="Mardis E.R."/>
            <person name="Wilson R.K."/>
        </authorList>
    </citation>
    <scope>NUCLEOTIDE SEQUENCE [LARGE SCALE GENOMIC DNA]</scope>
    <source>
        <strain evidence="1 2">DSM 13280</strain>
    </source>
</reference>
<dbReference type="Proteomes" id="UP000003295">
    <property type="component" value="Unassembled WGS sequence"/>
</dbReference>
<dbReference type="STRING" id="521003.COLINT_02766"/>
<dbReference type="AlphaFoldDB" id="C4F9N2"/>
<accession>C4F9N2</accession>
<sequence length="47" mass="5402">MRNSSEENGECMHYGGAPSRYQYGQFFDRWTTTPSERVFGMVTVGPH</sequence>